<dbReference type="GO" id="GO:0016491">
    <property type="term" value="F:oxidoreductase activity"/>
    <property type="evidence" value="ECO:0007669"/>
    <property type="project" value="UniProtKB-KW"/>
</dbReference>
<dbReference type="Gene3D" id="3.40.50.720">
    <property type="entry name" value="NAD(P)-binding Rossmann-like Domain"/>
    <property type="match status" value="1"/>
</dbReference>
<evidence type="ECO:0000313" key="5">
    <source>
        <dbReference type="EMBL" id="KAK2735695.1"/>
    </source>
</evidence>
<evidence type="ECO:0000256" key="1">
    <source>
        <dbReference type="ARBA" id="ARBA00006484"/>
    </source>
</evidence>
<dbReference type="Pfam" id="PF00106">
    <property type="entry name" value="adh_short"/>
    <property type="match status" value="1"/>
</dbReference>
<dbReference type="InterPro" id="IPR002347">
    <property type="entry name" value="SDR_fam"/>
</dbReference>
<organism evidence="5 6">
    <name type="scientific">Colletotrichum kahawae</name>
    <name type="common">Coffee berry disease fungus</name>
    <dbReference type="NCBI Taxonomy" id="34407"/>
    <lineage>
        <taxon>Eukaryota</taxon>
        <taxon>Fungi</taxon>
        <taxon>Dikarya</taxon>
        <taxon>Ascomycota</taxon>
        <taxon>Pezizomycotina</taxon>
        <taxon>Sordariomycetes</taxon>
        <taxon>Hypocreomycetidae</taxon>
        <taxon>Glomerellales</taxon>
        <taxon>Glomerellaceae</taxon>
        <taxon>Colletotrichum</taxon>
        <taxon>Colletotrichum gloeosporioides species complex</taxon>
    </lineage>
</organism>
<dbReference type="PROSITE" id="PS00061">
    <property type="entry name" value="ADH_SHORT"/>
    <property type="match status" value="1"/>
</dbReference>
<comment type="similarity">
    <text evidence="1 4">Belongs to the short-chain dehydrogenases/reductases (SDR) family.</text>
</comment>
<name>A0AAD9Y596_COLKA</name>
<dbReference type="PRINTS" id="PR00081">
    <property type="entry name" value="GDHRDH"/>
</dbReference>
<dbReference type="InterPro" id="IPR036291">
    <property type="entry name" value="NAD(P)-bd_dom_sf"/>
</dbReference>
<dbReference type="PRINTS" id="PR00080">
    <property type="entry name" value="SDRFAMILY"/>
</dbReference>
<evidence type="ECO:0000256" key="3">
    <source>
        <dbReference type="ARBA" id="ARBA00023002"/>
    </source>
</evidence>
<comment type="caution">
    <text evidence="5">The sequence shown here is derived from an EMBL/GenBank/DDBJ whole genome shotgun (WGS) entry which is preliminary data.</text>
</comment>
<evidence type="ECO:0000256" key="4">
    <source>
        <dbReference type="RuleBase" id="RU000363"/>
    </source>
</evidence>
<dbReference type="EMBL" id="VYYT01000442">
    <property type="protein sequence ID" value="KAK2735695.1"/>
    <property type="molecule type" value="Genomic_DNA"/>
</dbReference>
<gene>
    <name evidence="5" type="ORF">CKAH01_18948</name>
</gene>
<dbReference type="AlphaFoldDB" id="A0AAD9Y596"/>
<accession>A0AAD9Y596</accession>
<dbReference type="InterPro" id="IPR020904">
    <property type="entry name" value="Sc_DH/Rdtase_CS"/>
</dbReference>
<protein>
    <submittedName>
        <fullName evidence="5">Short chain dehydrogenase reductase family</fullName>
    </submittedName>
</protein>
<keyword evidence="2" id="KW-0521">NADP</keyword>
<dbReference type="Proteomes" id="UP001281614">
    <property type="component" value="Unassembled WGS sequence"/>
</dbReference>
<dbReference type="PANTHER" id="PTHR43180">
    <property type="entry name" value="3-OXOACYL-(ACYL-CARRIER-PROTEIN) REDUCTASE (AFU_ORTHOLOGUE AFUA_6G11210)"/>
    <property type="match status" value="1"/>
</dbReference>
<keyword evidence="3" id="KW-0560">Oxidoreductase</keyword>
<reference evidence="5" key="1">
    <citation type="submission" date="2023-02" db="EMBL/GenBank/DDBJ databases">
        <title>Colletotrichum kahawae CIFC_Que2 genome sequencing and assembly.</title>
        <authorList>
            <person name="Baroncelli R."/>
        </authorList>
    </citation>
    <scope>NUCLEOTIDE SEQUENCE</scope>
    <source>
        <strain evidence="5">CIFC_Que2</strain>
    </source>
</reference>
<sequence>MTSLNFTLEDIPTLHRKRVIITGASSGIGLAAAHIFAQKGASVLNLDINPPPGDQPDGIEFRQCDISSWSSLLGAFRYAGDIDIAVSNAGVSEEVDYFADTFDEITGDLIEPEYRVLDINLRAVANFAKLSVSHFRRRKCPGSIVITSSATAYAPEQSLPVYSGSKLALVGMMRALRSSLANDNITINCVAPAATITSLLPQHLAAPIIAAGLPVSSAEFVGLAVVYSAVATQRKKVEIYGKDTVDLAKKSSRWNGRTILTLGDRYTELEGPIASLRAKWFGPENTELTRLQQAATDFRFDN</sequence>
<dbReference type="PANTHER" id="PTHR43180:SF80">
    <property type="entry name" value="NAD(P)-BINDING PROTEIN"/>
    <property type="match status" value="1"/>
</dbReference>
<proteinExistence type="inferred from homology"/>
<evidence type="ECO:0000256" key="2">
    <source>
        <dbReference type="ARBA" id="ARBA00022857"/>
    </source>
</evidence>
<evidence type="ECO:0000313" key="6">
    <source>
        <dbReference type="Proteomes" id="UP001281614"/>
    </source>
</evidence>
<keyword evidence="6" id="KW-1185">Reference proteome</keyword>
<dbReference type="SUPFAM" id="SSF51735">
    <property type="entry name" value="NAD(P)-binding Rossmann-fold domains"/>
    <property type="match status" value="1"/>
</dbReference>